<dbReference type="Proteomes" id="UP000428325">
    <property type="component" value="Chromosome"/>
</dbReference>
<feature type="transmembrane region" description="Helical" evidence="1">
    <location>
        <begin position="12"/>
        <end position="36"/>
    </location>
</feature>
<gene>
    <name evidence="2" type="ORF">EI982_12055</name>
</gene>
<keyword evidence="3" id="KW-1185">Reference proteome</keyword>
<proteinExistence type="predicted"/>
<dbReference type="KEGG" id="hra:EI982_12055"/>
<dbReference type="RefSeq" id="WP_157689927.1">
    <property type="nucleotide sequence ID" value="NZ_CP034345.1"/>
</dbReference>
<dbReference type="AlphaFoldDB" id="A0A6B9FA28"/>
<feature type="transmembrane region" description="Helical" evidence="1">
    <location>
        <begin position="42"/>
        <end position="64"/>
    </location>
</feature>
<accession>A0A6B9FA28</accession>
<name>A0A6B9FA28_9EURY</name>
<sequence>MDRRLRNRDGRPVDPIPFVVVAGLGAMLALSVGPLYGLAYGLSLRTSLAASAVVTVAIGGGAYHEFVRRGTPAAVDVRRADAERLRYLALALGAVLVTLSLPLL</sequence>
<reference evidence="2 3" key="1">
    <citation type="submission" date="2018-12" db="EMBL/GenBank/DDBJ databases">
        <title>Complete genome sequence of Haloplanus rallus MBLA0036.</title>
        <authorList>
            <person name="Nam Y.-d."/>
            <person name="Kang J."/>
            <person name="Chung W.-H."/>
            <person name="Park Y.S."/>
        </authorList>
    </citation>
    <scope>NUCLEOTIDE SEQUENCE [LARGE SCALE GENOMIC DNA]</scope>
    <source>
        <strain evidence="2 3">MBLA0036</strain>
    </source>
</reference>
<protein>
    <submittedName>
        <fullName evidence="2">Uncharacterized protein</fullName>
    </submittedName>
</protein>
<keyword evidence="1" id="KW-0472">Membrane</keyword>
<evidence type="ECO:0000313" key="2">
    <source>
        <dbReference type="EMBL" id="QGX95467.1"/>
    </source>
</evidence>
<keyword evidence="1" id="KW-0812">Transmembrane</keyword>
<organism evidence="2 3">
    <name type="scientific">Haloplanus rallus</name>
    <dbReference type="NCBI Taxonomy" id="1816183"/>
    <lineage>
        <taxon>Archaea</taxon>
        <taxon>Methanobacteriati</taxon>
        <taxon>Methanobacteriota</taxon>
        <taxon>Stenosarchaea group</taxon>
        <taxon>Halobacteria</taxon>
        <taxon>Halobacteriales</taxon>
        <taxon>Haloferacaceae</taxon>
        <taxon>Haloplanus</taxon>
    </lineage>
</organism>
<evidence type="ECO:0000256" key="1">
    <source>
        <dbReference type="SAM" id="Phobius"/>
    </source>
</evidence>
<dbReference type="EMBL" id="CP034345">
    <property type="protein sequence ID" value="QGX95467.1"/>
    <property type="molecule type" value="Genomic_DNA"/>
</dbReference>
<dbReference type="GeneID" id="99246774"/>
<dbReference type="OrthoDB" id="187492at2157"/>
<keyword evidence="1" id="KW-1133">Transmembrane helix</keyword>
<feature type="transmembrane region" description="Helical" evidence="1">
    <location>
        <begin position="85"/>
        <end position="103"/>
    </location>
</feature>
<evidence type="ECO:0000313" key="3">
    <source>
        <dbReference type="Proteomes" id="UP000428325"/>
    </source>
</evidence>